<sequence>MAHWSRIDPIGRDLCTLLHRRLSRTACIGRGLCTSLSHSRVWALRISQPTHSGQVISTNERQYYPRPTGISRGMCALGLKHRSLLASFIKVTSAKGTHHQPSQRKAASVKACKLQVTLALAYGRKHKSRPKSFEQMTLSNKNCIAKATFLIDYRFGFYSMSDAGLAASTVEWTACMYHFLCALIAIVGRGLTA</sequence>
<proteinExistence type="predicted"/>
<dbReference type="Gramene" id="Solyc05g016525.1.1">
    <property type="protein sequence ID" value="Solyc05g016525.1.1"/>
    <property type="gene ID" value="Solyc05g016525.1"/>
</dbReference>
<protein>
    <submittedName>
        <fullName evidence="1">Uncharacterized protein</fullName>
    </submittedName>
</protein>
<name>A0A3Q7GJ68_SOLLC</name>
<organism evidence="1">
    <name type="scientific">Solanum lycopersicum</name>
    <name type="common">Tomato</name>
    <name type="synonym">Lycopersicon esculentum</name>
    <dbReference type="NCBI Taxonomy" id="4081"/>
    <lineage>
        <taxon>Eukaryota</taxon>
        <taxon>Viridiplantae</taxon>
        <taxon>Streptophyta</taxon>
        <taxon>Embryophyta</taxon>
        <taxon>Tracheophyta</taxon>
        <taxon>Spermatophyta</taxon>
        <taxon>Magnoliopsida</taxon>
        <taxon>eudicotyledons</taxon>
        <taxon>Gunneridae</taxon>
        <taxon>Pentapetalae</taxon>
        <taxon>asterids</taxon>
        <taxon>lamiids</taxon>
        <taxon>Solanales</taxon>
        <taxon>Solanaceae</taxon>
        <taxon>Solanoideae</taxon>
        <taxon>Solaneae</taxon>
        <taxon>Solanum</taxon>
        <taxon>Solanum subgen. Lycopersicon</taxon>
    </lineage>
</organism>
<evidence type="ECO:0000313" key="1">
    <source>
        <dbReference type="EnsemblPlants" id="Solyc05g016525.1.1"/>
    </source>
</evidence>
<accession>A0A3Q7GJ68</accession>
<dbReference type="AlphaFoldDB" id="A0A3Q7GJ68"/>
<reference evidence="1" key="2">
    <citation type="submission" date="2019-01" db="UniProtKB">
        <authorList>
            <consortium name="EnsemblPlants"/>
        </authorList>
    </citation>
    <scope>IDENTIFICATION</scope>
    <source>
        <strain evidence="1">cv. Heinz 1706</strain>
    </source>
</reference>
<dbReference type="InParanoid" id="A0A3Q7GJ68"/>
<evidence type="ECO:0000313" key="2">
    <source>
        <dbReference type="Proteomes" id="UP000004994"/>
    </source>
</evidence>
<keyword evidence="2" id="KW-1185">Reference proteome</keyword>
<reference evidence="1" key="1">
    <citation type="journal article" date="2012" name="Nature">
        <title>The tomato genome sequence provides insights into fleshy fruit evolution.</title>
        <authorList>
            <consortium name="Tomato Genome Consortium"/>
        </authorList>
    </citation>
    <scope>NUCLEOTIDE SEQUENCE [LARGE SCALE GENOMIC DNA]</scope>
    <source>
        <strain evidence="1">cv. Heinz 1706</strain>
    </source>
</reference>
<dbReference type="Proteomes" id="UP000004994">
    <property type="component" value="Chromosome 5"/>
</dbReference>
<dbReference type="EnsemblPlants" id="Solyc05g016525.1.1">
    <property type="protein sequence ID" value="Solyc05g016525.1.1"/>
    <property type="gene ID" value="Solyc05g016525.1"/>
</dbReference>